<sequence length="296" mass="34071">MSNLKKILNLHEEATHLRLRDVCEKHGASIFSKVRLADILPIEGSGISDAEYKFALQSHFDFVVSNDTHTPLFAVEFDGPLHTNEKQQNRDKIKNKLCRKFDFPLLRINSNYLKKAYRGMDLLSWFVEVWFAWGWFEKAQASGEVPVDEIFMPQMMINIPGYDKQFPLMLSAPIRNKIQKLCFSEKIIDMVPSHIIGRSDDGTYRAISYIRVTKEQGIIVDTAMRSQDFPVSQVDALDELVTFQLYEKLIETLESGVGLIYLEEIASHIEEFKKKYEMRRAFSTSSSTTKGDPLCL</sequence>
<name>A0A3B0XZS7_9ZZZZ</name>
<evidence type="ECO:0000259" key="1">
    <source>
        <dbReference type="Pfam" id="PF10881"/>
    </source>
</evidence>
<dbReference type="AlphaFoldDB" id="A0A3B0XZS7"/>
<evidence type="ECO:0000313" key="2">
    <source>
        <dbReference type="EMBL" id="VAW67379.1"/>
    </source>
</evidence>
<reference evidence="2" key="1">
    <citation type="submission" date="2018-06" db="EMBL/GenBank/DDBJ databases">
        <authorList>
            <person name="Zhirakovskaya E."/>
        </authorList>
    </citation>
    <scope>NUCLEOTIDE SEQUENCE</scope>
</reference>
<accession>A0A3B0XZS7</accession>
<dbReference type="EMBL" id="UOFH01000384">
    <property type="protein sequence ID" value="VAW67379.1"/>
    <property type="molecule type" value="Genomic_DNA"/>
</dbReference>
<gene>
    <name evidence="2" type="ORF">MNBD_GAMMA08-1001</name>
</gene>
<organism evidence="2">
    <name type="scientific">hydrothermal vent metagenome</name>
    <dbReference type="NCBI Taxonomy" id="652676"/>
    <lineage>
        <taxon>unclassified sequences</taxon>
        <taxon>metagenomes</taxon>
        <taxon>ecological metagenomes</taxon>
    </lineage>
</organism>
<protein>
    <recommendedName>
        <fullName evidence="1">DUF2726 domain-containing protein</fullName>
    </recommendedName>
</protein>
<dbReference type="Pfam" id="PF10881">
    <property type="entry name" value="DUF2726"/>
    <property type="match status" value="1"/>
</dbReference>
<feature type="domain" description="DUF2726" evidence="1">
    <location>
        <begin position="5"/>
        <end position="111"/>
    </location>
</feature>
<proteinExistence type="predicted"/>
<dbReference type="Gene3D" id="3.40.960.10">
    <property type="entry name" value="VSR Endonuclease"/>
    <property type="match status" value="1"/>
</dbReference>
<dbReference type="InterPro" id="IPR024402">
    <property type="entry name" value="DUF2726"/>
</dbReference>